<reference evidence="3" key="1">
    <citation type="submission" date="2024-06" db="EMBL/GenBank/DDBJ databases">
        <title>Draft genome sequence of Microbacterium sp. strain A8/3-1, isolated from Oxytropis tragacanthoides Fisch. ex DC. Root nodules in the Altai region of Russia.</title>
        <authorList>
            <person name="Sazanova A."/>
            <person name="Guro P."/>
            <person name="Kuznetsova I."/>
            <person name="Belimov A."/>
            <person name="Safronova V."/>
        </authorList>
    </citation>
    <scope>NUCLEOTIDE SEQUENCE</scope>
    <source>
        <strain evidence="3">A8/3-1</strain>
    </source>
</reference>
<name>A0AAU7VY49_9MICO</name>
<feature type="domain" description="NAD-dependent epimerase/dehydratase" evidence="2">
    <location>
        <begin position="6"/>
        <end position="216"/>
    </location>
</feature>
<evidence type="ECO:0000256" key="1">
    <source>
        <dbReference type="ARBA" id="ARBA00007637"/>
    </source>
</evidence>
<dbReference type="CDD" id="cd05265">
    <property type="entry name" value="SDR_a1"/>
    <property type="match status" value="1"/>
</dbReference>
<comment type="similarity">
    <text evidence="1">Belongs to the NAD(P)-dependent epimerase/dehydratase family.</text>
</comment>
<dbReference type="InterPro" id="IPR001509">
    <property type="entry name" value="Epimerase_deHydtase"/>
</dbReference>
<dbReference type="AlphaFoldDB" id="A0AAU7VY49"/>
<evidence type="ECO:0000259" key="2">
    <source>
        <dbReference type="Pfam" id="PF01370"/>
    </source>
</evidence>
<sequence>MSPQRILFIGGTGIISSASVSHALEVGHDVTVLNRGTTGIRPLPTGARSIVADIRDPEATRAALNAAGEDFDVVADFLSFTPRQVQSGVDLFEGRTGQYVFISSASAYQTPPSRLPVTESTPLRNPYWQYSRDKIACEELLVSAYRERDFPSTIVRPSHTYDATSVPTLGGWTDIARMRAGKPVVVHGDGSSLWTITHTRDFAVGFVGLLGHPAAVGDVFHLTGDHAPTWDQIYRWIGAAAGVDLELVHVASETIAAVHPRWGDGLLGDKAHSMIFDNSKVRALVPEFRTTVTFDQGADEILAWYDADPARQIVDAEADAAFERILALPRS</sequence>
<dbReference type="EMBL" id="CP158357">
    <property type="protein sequence ID" value="XBX79434.1"/>
    <property type="molecule type" value="Genomic_DNA"/>
</dbReference>
<gene>
    <name evidence="3" type="ORF">ABS642_04950</name>
</gene>
<proteinExistence type="inferred from homology"/>
<dbReference type="SUPFAM" id="SSF51735">
    <property type="entry name" value="NAD(P)-binding Rossmann-fold domains"/>
    <property type="match status" value="1"/>
</dbReference>
<dbReference type="Pfam" id="PF01370">
    <property type="entry name" value="Epimerase"/>
    <property type="match status" value="1"/>
</dbReference>
<dbReference type="PANTHER" id="PTHR43000">
    <property type="entry name" value="DTDP-D-GLUCOSE 4,6-DEHYDRATASE-RELATED"/>
    <property type="match status" value="1"/>
</dbReference>
<organism evidence="3">
    <name type="scientific">Microbacterium sp. A8/3-1</name>
    <dbReference type="NCBI Taxonomy" id="3160749"/>
    <lineage>
        <taxon>Bacteria</taxon>
        <taxon>Bacillati</taxon>
        <taxon>Actinomycetota</taxon>
        <taxon>Actinomycetes</taxon>
        <taxon>Micrococcales</taxon>
        <taxon>Microbacteriaceae</taxon>
        <taxon>Microbacterium</taxon>
    </lineage>
</organism>
<dbReference type="Gene3D" id="3.40.50.720">
    <property type="entry name" value="NAD(P)-binding Rossmann-like Domain"/>
    <property type="match status" value="1"/>
</dbReference>
<dbReference type="RefSeq" id="WP_350352466.1">
    <property type="nucleotide sequence ID" value="NZ_CP158357.1"/>
</dbReference>
<dbReference type="InterPro" id="IPR036291">
    <property type="entry name" value="NAD(P)-bd_dom_sf"/>
</dbReference>
<protein>
    <submittedName>
        <fullName evidence="3">SDR family oxidoreductase</fullName>
    </submittedName>
</protein>
<accession>A0AAU7VY49</accession>
<evidence type="ECO:0000313" key="3">
    <source>
        <dbReference type="EMBL" id="XBX79434.1"/>
    </source>
</evidence>